<evidence type="ECO:0000313" key="3">
    <source>
        <dbReference type="EMBL" id="TVT23460.1"/>
    </source>
</evidence>
<dbReference type="OrthoDB" id="4331847at2"/>
<organism evidence="3 4">
    <name type="scientific">Amycolatopsis acidiphila</name>
    <dbReference type="NCBI Taxonomy" id="715473"/>
    <lineage>
        <taxon>Bacteria</taxon>
        <taxon>Bacillati</taxon>
        <taxon>Actinomycetota</taxon>
        <taxon>Actinomycetes</taxon>
        <taxon>Pseudonocardiales</taxon>
        <taxon>Pseudonocardiaceae</taxon>
        <taxon>Amycolatopsis</taxon>
    </lineage>
</organism>
<dbReference type="Proteomes" id="UP000318578">
    <property type="component" value="Unassembled WGS sequence"/>
</dbReference>
<dbReference type="AlphaFoldDB" id="A0A558AGR3"/>
<comment type="caution">
    <text evidence="3">The sequence shown here is derived from an EMBL/GenBank/DDBJ whole genome shotgun (WGS) entry which is preliminary data.</text>
</comment>
<feature type="domain" description="DUF4097" evidence="2">
    <location>
        <begin position="42"/>
        <end position="217"/>
    </location>
</feature>
<reference evidence="3 4" key="1">
    <citation type="submission" date="2019-07" db="EMBL/GenBank/DDBJ databases">
        <title>New species of Amycolatopsis and Streptomyces.</title>
        <authorList>
            <person name="Duangmal K."/>
            <person name="Teo W.F.A."/>
            <person name="Lipun K."/>
        </authorList>
    </citation>
    <scope>NUCLEOTIDE SEQUENCE [LARGE SCALE GENOMIC DNA]</scope>
    <source>
        <strain evidence="3 4">JCM 30562</strain>
    </source>
</reference>
<evidence type="ECO:0000256" key="1">
    <source>
        <dbReference type="SAM" id="MobiDB-lite"/>
    </source>
</evidence>
<name>A0A558AGR3_9PSEU</name>
<proteinExistence type="predicted"/>
<accession>A0A558AGR3</accession>
<feature type="region of interest" description="Disordered" evidence="1">
    <location>
        <begin position="186"/>
        <end position="207"/>
    </location>
</feature>
<dbReference type="InterPro" id="IPR025164">
    <property type="entry name" value="Toastrack_DUF4097"/>
</dbReference>
<sequence>MGRTALAIGGLVLISAGIAIGVGWWWPSTAEADHQVAGPVAGVRLDTASGDVRITARDVGTTSIHERFHYNGSRPDAAYRLDGTQLVLAGCGHDCIVDYEVVVPRGATVSGSSKSGDLLLEGVLGTDVTSNSGNVRVEDAAGPVRAHANSGDIEIGLASPQDVHADANSGDVTLTVPSDRYRVQARTNSGDQEIDVATDPAGPHLLDLEANSGDVKVRHA</sequence>
<keyword evidence="4" id="KW-1185">Reference proteome</keyword>
<dbReference type="EMBL" id="VJZA01000011">
    <property type="protein sequence ID" value="TVT23460.1"/>
    <property type="molecule type" value="Genomic_DNA"/>
</dbReference>
<evidence type="ECO:0000313" key="4">
    <source>
        <dbReference type="Proteomes" id="UP000318578"/>
    </source>
</evidence>
<gene>
    <name evidence="3" type="ORF">FNH06_09705</name>
</gene>
<dbReference type="RefSeq" id="WP_144636782.1">
    <property type="nucleotide sequence ID" value="NZ_BNAX01000003.1"/>
</dbReference>
<dbReference type="Pfam" id="PF13349">
    <property type="entry name" value="DUF4097"/>
    <property type="match status" value="1"/>
</dbReference>
<protein>
    <submittedName>
        <fullName evidence="3">DUF4097 domain-containing protein</fullName>
    </submittedName>
</protein>
<evidence type="ECO:0000259" key="2">
    <source>
        <dbReference type="Pfam" id="PF13349"/>
    </source>
</evidence>